<comment type="caution">
    <text evidence="3">The sequence shown here is derived from an EMBL/GenBank/DDBJ whole genome shotgun (WGS) entry which is preliminary data.</text>
</comment>
<evidence type="ECO:0000313" key="3">
    <source>
        <dbReference type="EMBL" id="MPN50871.1"/>
    </source>
</evidence>
<gene>
    <name evidence="3" type="ORF">SDC9_198511</name>
</gene>
<keyword evidence="2" id="KW-1133">Transmembrane helix</keyword>
<organism evidence="3">
    <name type="scientific">bioreactor metagenome</name>
    <dbReference type="NCBI Taxonomy" id="1076179"/>
    <lineage>
        <taxon>unclassified sequences</taxon>
        <taxon>metagenomes</taxon>
        <taxon>ecological metagenomes</taxon>
    </lineage>
</organism>
<name>A0A645IHV0_9ZZZZ</name>
<feature type="transmembrane region" description="Helical" evidence="2">
    <location>
        <begin position="32"/>
        <end position="51"/>
    </location>
</feature>
<feature type="region of interest" description="Disordered" evidence="1">
    <location>
        <begin position="69"/>
        <end position="92"/>
    </location>
</feature>
<keyword evidence="2" id="KW-0472">Membrane</keyword>
<dbReference type="AlphaFoldDB" id="A0A645IHV0"/>
<evidence type="ECO:0000256" key="1">
    <source>
        <dbReference type="SAM" id="MobiDB-lite"/>
    </source>
</evidence>
<evidence type="ECO:0000256" key="2">
    <source>
        <dbReference type="SAM" id="Phobius"/>
    </source>
</evidence>
<proteinExistence type="predicted"/>
<keyword evidence="2" id="KW-0812">Transmembrane</keyword>
<sequence length="92" mass="9760">MAAALLGSRALLVVAAERVLMLREQRTDGRIALIAAFGTLGWAVYALTLVLPGRRAQNKVIEQLLADDVGQGHQADSCKGGEEGEPRVPVLP</sequence>
<reference evidence="3" key="1">
    <citation type="submission" date="2019-08" db="EMBL/GenBank/DDBJ databases">
        <authorList>
            <person name="Kucharzyk K."/>
            <person name="Murdoch R.W."/>
            <person name="Higgins S."/>
            <person name="Loffler F."/>
        </authorList>
    </citation>
    <scope>NUCLEOTIDE SEQUENCE</scope>
</reference>
<protein>
    <submittedName>
        <fullName evidence="3">Uncharacterized protein</fullName>
    </submittedName>
</protein>
<accession>A0A645IHV0</accession>
<dbReference type="EMBL" id="VSSQ01115426">
    <property type="protein sequence ID" value="MPN50871.1"/>
    <property type="molecule type" value="Genomic_DNA"/>
</dbReference>